<dbReference type="Proteomes" id="UP000254978">
    <property type="component" value="Unassembled WGS sequence"/>
</dbReference>
<name>A0A378TEY9_9MYCO</name>
<sequence length="218" mass="23171">MSPRRILCFGDSLTWGWIPVDEGVPTLRYPKDVRWPGVLAAQLGPDYEVLEEGLSARTTTAEDPADPRLNGSTYLPACLASHLPLDLVILMLGTNDTKVNLNRTPFDIAAGMGVLATQVLASAGGVGTAYPAPAVLIVAPPPLAAMPHPWFDLVFSGGQEKTAELARVYSALASFMKVPFFDAGSVISTDGVDGVHFTEENNRNLGVALAEQVRNLLG</sequence>
<evidence type="ECO:0000313" key="2">
    <source>
        <dbReference type="EMBL" id="STZ59358.1"/>
    </source>
</evidence>
<dbReference type="SUPFAM" id="SSF52266">
    <property type="entry name" value="SGNH hydrolase"/>
    <property type="match status" value="1"/>
</dbReference>
<dbReference type="CDD" id="cd01839">
    <property type="entry name" value="SGNH_arylesterase_like"/>
    <property type="match status" value="1"/>
</dbReference>
<dbReference type="EMBL" id="UGQT01000001">
    <property type="protein sequence ID" value="STZ59358.1"/>
    <property type="molecule type" value="Genomic_DNA"/>
</dbReference>
<organism evidence="2 3">
    <name type="scientific">Mycolicibacterium tokaiense</name>
    <dbReference type="NCBI Taxonomy" id="39695"/>
    <lineage>
        <taxon>Bacteria</taxon>
        <taxon>Bacillati</taxon>
        <taxon>Actinomycetota</taxon>
        <taxon>Actinomycetes</taxon>
        <taxon>Mycobacteriales</taxon>
        <taxon>Mycobacteriaceae</taxon>
        <taxon>Mycolicibacterium</taxon>
    </lineage>
</organism>
<keyword evidence="3" id="KW-1185">Reference proteome</keyword>
<reference evidence="2 3" key="1">
    <citation type="submission" date="2018-06" db="EMBL/GenBank/DDBJ databases">
        <authorList>
            <consortium name="Pathogen Informatics"/>
            <person name="Doyle S."/>
        </authorList>
    </citation>
    <scope>NUCLEOTIDE SEQUENCE [LARGE SCALE GENOMIC DNA]</scope>
    <source>
        <strain evidence="2 3">NCTC10821</strain>
    </source>
</reference>
<dbReference type="RefSeq" id="WP_115278902.1">
    <property type="nucleotide sequence ID" value="NZ_AP022600.1"/>
</dbReference>
<proteinExistence type="predicted"/>
<protein>
    <submittedName>
        <fullName evidence="2">GDSL family lipase</fullName>
    </submittedName>
</protein>
<dbReference type="AlphaFoldDB" id="A0A378TEY9"/>
<dbReference type="OrthoDB" id="164654at2"/>
<feature type="domain" description="SGNH hydrolase-type esterase" evidence="1">
    <location>
        <begin position="8"/>
        <end position="200"/>
    </location>
</feature>
<evidence type="ECO:0000313" key="3">
    <source>
        <dbReference type="Proteomes" id="UP000254978"/>
    </source>
</evidence>
<dbReference type="InterPro" id="IPR036514">
    <property type="entry name" value="SGNH_hydro_sf"/>
</dbReference>
<dbReference type="InterPro" id="IPR013830">
    <property type="entry name" value="SGNH_hydro"/>
</dbReference>
<gene>
    <name evidence="2" type="ORF">NCTC10821_02886</name>
</gene>
<dbReference type="Gene3D" id="3.40.50.1110">
    <property type="entry name" value="SGNH hydrolase"/>
    <property type="match status" value="1"/>
</dbReference>
<dbReference type="Pfam" id="PF13472">
    <property type="entry name" value="Lipase_GDSL_2"/>
    <property type="match status" value="1"/>
</dbReference>
<accession>A0A378TEY9</accession>
<evidence type="ECO:0000259" key="1">
    <source>
        <dbReference type="Pfam" id="PF13472"/>
    </source>
</evidence>